<evidence type="ECO:0000313" key="1">
    <source>
        <dbReference type="EMBL" id="KAJ0223830.1"/>
    </source>
</evidence>
<accession>A0A9R1WJJ5</accession>
<dbReference type="AlphaFoldDB" id="A0A9R1WJJ5"/>
<proteinExistence type="predicted"/>
<organism evidence="1 2">
    <name type="scientific">Lactuca sativa</name>
    <name type="common">Garden lettuce</name>
    <dbReference type="NCBI Taxonomy" id="4236"/>
    <lineage>
        <taxon>Eukaryota</taxon>
        <taxon>Viridiplantae</taxon>
        <taxon>Streptophyta</taxon>
        <taxon>Embryophyta</taxon>
        <taxon>Tracheophyta</taxon>
        <taxon>Spermatophyta</taxon>
        <taxon>Magnoliopsida</taxon>
        <taxon>eudicotyledons</taxon>
        <taxon>Gunneridae</taxon>
        <taxon>Pentapetalae</taxon>
        <taxon>asterids</taxon>
        <taxon>campanulids</taxon>
        <taxon>Asterales</taxon>
        <taxon>Asteraceae</taxon>
        <taxon>Cichorioideae</taxon>
        <taxon>Cichorieae</taxon>
        <taxon>Lactucinae</taxon>
        <taxon>Lactuca</taxon>
    </lineage>
</organism>
<gene>
    <name evidence="1" type="ORF">LSAT_V11C200057830</name>
</gene>
<evidence type="ECO:0000313" key="2">
    <source>
        <dbReference type="Proteomes" id="UP000235145"/>
    </source>
</evidence>
<name>A0A9R1WJJ5_LACSA</name>
<comment type="caution">
    <text evidence="1">The sequence shown here is derived from an EMBL/GenBank/DDBJ whole genome shotgun (WGS) entry which is preliminary data.</text>
</comment>
<keyword evidence="2" id="KW-1185">Reference proteome</keyword>
<reference evidence="1 2" key="1">
    <citation type="journal article" date="2017" name="Nat. Commun.">
        <title>Genome assembly with in vitro proximity ligation data and whole-genome triplication in lettuce.</title>
        <authorList>
            <person name="Reyes-Chin-Wo S."/>
            <person name="Wang Z."/>
            <person name="Yang X."/>
            <person name="Kozik A."/>
            <person name="Arikit S."/>
            <person name="Song C."/>
            <person name="Xia L."/>
            <person name="Froenicke L."/>
            <person name="Lavelle D.O."/>
            <person name="Truco M.J."/>
            <person name="Xia R."/>
            <person name="Zhu S."/>
            <person name="Xu C."/>
            <person name="Xu H."/>
            <person name="Xu X."/>
            <person name="Cox K."/>
            <person name="Korf I."/>
            <person name="Meyers B.C."/>
            <person name="Michelmore R.W."/>
        </authorList>
    </citation>
    <scope>NUCLEOTIDE SEQUENCE [LARGE SCALE GENOMIC DNA]</scope>
    <source>
        <strain evidence="2">cv. Salinas</strain>
        <tissue evidence="1">Seedlings</tissue>
    </source>
</reference>
<dbReference type="EMBL" id="NBSK02000002">
    <property type="protein sequence ID" value="KAJ0223830.1"/>
    <property type="molecule type" value="Genomic_DNA"/>
</dbReference>
<dbReference type="Proteomes" id="UP000235145">
    <property type="component" value="Unassembled WGS sequence"/>
</dbReference>
<protein>
    <submittedName>
        <fullName evidence="1">Uncharacterized protein</fullName>
    </submittedName>
</protein>
<sequence length="105" mass="11699">MSTQIPLTSSLSFQSIRLHSPLTHRCPAIAVKSYIFSSDLLVFDKGLKFKTATIMSSRDLIISAVIDLSIHVVDSGRNCIRGKVFFVFTLYVASKYNAHMKVEGM</sequence>